<name>A0A6J6H654_9ZZZZ</name>
<reference evidence="2" key="1">
    <citation type="submission" date="2020-05" db="EMBL/GenBank/DDBJ databases">
        <authorList>
            <person name="Chiriac C."/>
            <person name="Salcher M."/>
            <person name="Ghai R."/>
            <person name="Kavagutti S V."/>
        </authorList>
    </citation>
    <scope>NUCLEOTIDE SEQUENCE</scope>
</reference>
<feature type="transmembrane region" description="Helical" evidence="1">
    <location>
        <begin position="67"/>
        <end position="88"/>
    </location>
</feature>
<dbReference type="InterPro" id="IPR000462">
    <property type="entry name" value="CDP-OH_P_trans"/>
</dbReference>
<sequence>MMNQSEFFAKWSKLHGDATISGIVKGWLRISFILVKPIAKLKITPNMLSTFGLFFGVLLFFNAENNWAILLLITSLICDGVDGSLAIVTNKESKWGAAVDSIFDRLTEVFWALTFIAIGANQNVVMAAVLLAAVQEYLRARAAGLGLAEVGVVTIAERPVRAAILFVALVAAVLDLEIINQIAIIWLVMQSISFLTISKNVYKRLS</sequence>
<gene>
    <name evidence="2" type="ORF">UFOPK1854_00400</name>
    <name evidence="3" type="ORF">UFOPK2252_00052</name>
</gene>
<dbReference type="EMBL" id="CAEZUT010000028">
    <property type="protein sequence ID" value="CAB4607983.1"/>
    <property type="molecule type" value="Genomic_DNA"/>
</dbReference>
<dbReference type="Pfam" id="PF01066">
    <property type="entry name" value="CDP-OH_P_transf"/>
    <property type="match status" value="1"/>
</dbReference>
<accession>A0A6J6H654</accession>
<proteinExistence type="predicted"/>
<dbReference type="GO" id="GO:0016780">
    <property type="term" value="F:phosphotransferase activity, for other substituted phosphate groups"/>
    <property type="evidence" value="ECO:0007669"/>
    <property type="project" value="InterPro"/>
</dbReference>
<dbReference type="Gene3D" id="1.20.120.1760">
    <property type="match status" value="1"/>
</dbReference>
<keyword evidence="1" id="KW-0472">Membrane</keyword>
<evidence type="ECO:0000313" key="2">
    <source>
        <dbReference type="EMBL" id="CAB4607983.1"/>
    </source>
</evidence>
<keyword evidence="1" id="KW-1133">Transmembrane helix</keyword>
<keyword evidence="1" id="KW-0812">Transmembrane</keyword>
<dbReference type="GO" id="GO:0016020">
    <property type="term" value="C:membrane"/>
    <property type="evidence" value="ECO:0007669"/>
    <property type="project" value="InterPro"/>
</dbReference>
<dbReference type="InterPro" id="IPR043130">
    <property type="entry name" value="CDP-OH_PTrfase_TM_dom"/>
</dbReference>
<feature type="transmembrane region" description="Helical" evidence="1">
    <location>
        <begin position="163"/>
        <end position="189"/>
    </location>
</feature>
<evidence type="ECO:0000313" key="3">
    <source>
        <dbReference type="EMBL" id="CAB4646469.1"/>
    </source>
</evidence>
<feature type="transmembrane region" description="Helical" evidence="1">
    <location>
        <begin position="109"/>
        <end position="132"/>
    </location>
</feature>
<dbReference type="AlphaFoldDB" id="A0A6J6H654"/>
<dbReference type="EMBL" id="CAEZWN010000002">
    <property type="protein sequence ID" value="CAB4646469.1"/>
    <property type="molecule type" value="Genomic_DNA"/>
</dbReference>
<dbReference type="GO" id="GO:0008654">
    <property type="term" value="P:phospholipid biosynthetic process"/>
    <property type="evidence" value="ECO:0007669"/>
    <property type="project" value="InterPro"/>
</dbReference>
<feature type="transmembrane region" description="Helical" evidence="1">
    <location>
        <begin position="43"/>
        <end position="61"/>
    </location>
</feature>
<organism evidence="2">
    <name type="scientific">freshwater metagenome</name>
    <dbReference type="NCBI Taxonomy" id="449393"/>
    <lineage>
        <taxon>unclassified sequences</taxon>
        <taxon>metagenomes</taxon>
        <taxon>ecological metagenomes</taxon>
    </lineage>
</organism>
<evidence type="ECO:0000256" key="1">
    <source>
        <dbReference type="SAM" id="Phobius"/>
    </source>
</evidence>
<protein>
    <submittedName>
        <fullName evidence="2">Unannotated protein</fullName>
    </submittedName>
</protein>